<comment type="caution">
    <text evidence="2">The sequence shown here is derived from an EMBL/GenBank/DDBJ whole genome shotgun (WGS) entry which is preliminary data.</text>
</comment>
<feature type="region of interest" description="Disordered" evidence="1">
    <location>
        <begin position="16"/>
        <end position="42"/>
    </location>
</feature>
<proteinExistence type="predicted"/>
<evidence type="ECO:0000313" key="2">
    <source>
        <dbReference type="EMBL" id="EMO55423.1"/>
    </source>
</evidence>
<dbReference type="Proteomes" id="UP000012112">
    <property type="component" value="Unassembled WGS sequence"/>
</dbReference>
<accession>M6W0V6</accession>
<name>M6W0V6_9LEPT</name>
<evidence type="ECO:0000256" key="1">
    <source>
        <dbReference type="SAM" id="MobiDB-lite"/>
    </source>
</evidence>
<feature type="compositionally biased region" description="Basic and acidic residues" evidence="1">
    <location>
        <begin position="18"/>
        <end position="42"/>
    </location>
</feature>
<protein>
    <submittedName>
        <fullName evidence="2">Uncharacterized protein</fullName>
    </submittedName>
</protein>
<gene>
    <name evidence="2" type="ORF">LEP1GSC172_1418</name>
</gene>
<dbReference type="EMBL" id="AKWD02000007">
    <property type="protein sequence ID" value="EMO55423.1"/>
    <property type="molecule type" value="Genomic_DNA"/>
</dbReference>
<dbReference type="AlphaFoldDB" id="M6W0V6"/>
<organism evidence="2 3">
    <name type="scientific">Leptospira noguchii</name>
    <dbReference type="NCBI Taxonomy" id="28182"/>
    <lineage>
        <taxon>Bacteria</taxon>
        <taxon>Pseudomonadati</taxon>
        <taxon>Spirochaetota</taxon>
        <taxon>Spirochaetia</taxon>
        <taxon>Leptospirales</taxon>
        <taxon>Leptospiraceae</taxon>
        <taxon>Leptospira</taxon>
    </lineage>
</organism>
<evidence type="ECO:0000313" key="3">
    <source>
        <dbReference type="Proteomes" id="UP000012112"/>
    </source>
</evidence>
<sequence>MTQIKWFAIGKCQKQNHRKESINHVKAGENETRRKLKTKESR</sequence>
<reference evidence="2 3" key="1">
    <citation type="submission" date="2013-01" db="EMBL/GenBank/DDBJ databases">
        <authorList>
            <person name="Harkins D.M."/>
            <person name="Durkin A.S."/>
            <person name="Brinkac L.M."/>
            <person name="Haft D.H."/>
            <person name="Selengut J.D."/>
            <person name="Sanka R."/>
            <person name="DePew J."/>
            <person name="Purushe J."/>
            <person name="Matthias M.A."/>
            <person name="Vinetz J.M."/>
            <person name="Sutton G.G."/>
            <person name="Nierman W.C."/>
            <person name="Fouts D.E."/>
        </authorList>
    </citation>
    <scope>NUCLEOTIDE SEQUENCE [LARGE SCALE GENOMIC DNA]</scope>
    <source>
        <strain evidence="2 3">HAI1536</strain>
    </source>
</reference>